<gene>
    <name evidence="1" type="ORF">CO661_11945</name>
</gene>
<sequence>MIIRDGEWTLYEHDMMTGRSVWHYFDGEKDVFRVDYPVDNLISQNQAVRNEASRAWAGDWHRVASIPLNVAHDSGLVLAHSEGDDRFVKRFLNSSDNRAWRTKEGHL</sequence>
<comment type="caution">
    <text evidence="1">The sequence shown here is derived from an EMBL/GenBank/DDBJ whole genome shotgun (WGS) entry which is preliminary data.</text>
</comment>
<dbReference type="Proteomes" id="UP000220353">
    <property type="component" value="Unassembled WGS sequence"/>
</dbReference>
<proteinExistence type="predicted"/>
<name>A0A2A6LYL4_RHIFR</name>
<evidence type="ECO:0000313" key="2">
    <source>
        <dbReference type="Proteomes" id="UP000220353"/>
    </source>
</evidence>
<reference evidence="1 2" key="1">
    <citation type="submission" date="2017-09" db="EMBL/GenBank/DDBJ databases">
        <title>Comparative genomics of rhizobia isolated from Phaseolus vulgaris in China.</title>
        <authorList>
            <person name="Tong W."/>
        </authorList>
    </citation>
    <scope>NUCLEOTIDE SEQUENCE [LARGE SCALE GENOMIC DNA]</scope>
    <source>
        <strain evidence="1 2">PCH1</strain>
    </source>
</reference>
<organism evidence="1 2">
    <name type="scientific">Rhizobium fredii</name>
    <name type="common">Sinorhizobium fredii</name>
    <dbReference type="NCBI Taxonomy" id="380"/>
    <lineage>
        <taxon>Bacteria</taxon>
        <taxon>Pseudomonadati</taxon>
        <taxon>Pseudomonadota</taxon>
        <taxon>Alphaproteobacteria</taxon>
        <taxon>Hyphomicrobiales</taxon>
        <taxon>Rhizobiaceae</taxon>
        <taxon>Sinorhizobium/Ensifer group</taxon>
        <taxon>Sinorhizobium</taxon>
    </lineage>
</organism>
<dbReference type="EMBL" id="NWTC01000008">
    <property type="protein sequence ID" value="PDT47448.1"/>
    <property type="molecule type" value="Genomic_DNA"/>
</dbReference>
<dbReference type="RefSeq" id="WP_097586848.1">
    <property type="nucleotide sequence ID" value="NZ_NWTC01000008.1"/>
</dbReference>
<protein>
    <submittedName>
        <fullName evidence="1">Uncharacterized protein</fullName>
    </submittedName>
</protein>
<dbReference type="AlphaFoldDB" id="A0A2A6LYL4"/>
<accession>A0A2A6LYL4</accession>
<evidence type="ECO:0000313" key="1">
    <source>
        <dbReference type="EMBL" id="PDT47448.1"/>
    </source>
</evidence>